<accession>A0A1D6I646</accession>
<evidence type="ECO:0000256" key="1">
    <source>
        <dbReference type="ARBA" id="ARBA00022618"/>
    </source>
</evidence>
<dbReference type="InterPro" id="IPR048258">
    <property type="entry name" value="Cyclins_cyclin-box"/>
</dbReference>
<dbReference type="SUPFAM" id="SSF47954">
    <property type="entry name" value="Cyclin-like"/>
    <property type="match status" value="1"/>
</dbReference>
<evidence type="ECO:0000256" key="2">
    <source>
        <dbReference type="ARBA" id="ARBA00023127"/>
    </source>
</evidence>
<dbReference type="EMBL" id="CM007650">
    <property type="protein sequence ID" value="ONM55563.1"/>
    <property type="molecule type" value="Genomic_DNA"/>
</dbReference>
<keyword evidence="1" id="KW-0132">Cell division</keyword>
<dbReference type="Pfam" id="PF00134">
    <property type="entry name" value="Cyclin_N"/>
    <property type="match status" value="1"/>
</dbReference>
<keyword evidence="3" id="KW-0131">Cell cycle</keyword>
<keyword evidence="2" id="KW-0195">Cyclin</keyword>
<gene>
    <name evidence="6" type="ORF">ZEAMMB73_Zm00001d020772</name>
</gene>
<dbReference type="InParanoid" id="A0A1D6I646"/>
<reference evidence="6" key="1">
    <citation type="submission" date="2015-12" db="EMBL/GenBank/DDBJ databases">
        <title>Update maize B73 reference genome by single molecule sequencing technologies.</title>
        <authorList>
            <consortium name="Maize Genome Sequencing Project"/>
            <person name="Ware D."/>
        </authorList>
    </citation>
    <scope>NUCLEOTIDE SEQUENCE [LARGE SCALE GENOMIC DNA]</scope>
    <source>
        <tissue evidence="6">Seedling</tissue>
    </source>
</reference>
<evidence type="ECO:0000256" key="3">
    <source>
        <dbReference type="ARBA" id="ARBA00023306"/>
    </source>
</evidence>
<dbReference type="PROSITE" id="PS00292">
    <property type="entry name" value="CYCLINS"/>
    <property type="match status" value="1"/>
</dbReference>
<feature type="domain" description="Cyclin N-terminal" evidence="5">
    <location>
        <begin position="58"/>
        <end position="125"/>
    </location>
</feature>
<dbReference type="ExpressionAtlas" id="A0A1D6I646">
    <property type="expression patterns" value="baseline and differential"/>
</dbReference>
<dbReference type="GO" id="GO:0051301">
    <property type="term" value="P:cell division"/>
    <property type="evidence" value="ECO:0007669"/>
    <property type="project" value="UniProtKB-KW"/>
</dbReference>
<proteinExistence type="predicted"/>
<dbReference type="STRING" id="4577.A0A1D6I646"/>
<feature type="region of interest" description="Disordered" evidence="4">
    <location>
        <begin position="264"/>
        <end position="296"/>
    </location>
</feature>
<dbReference type="InterPro" id="IPR006671">
    <property type="entry name" value="Cyclin_N"/>
</dbReference>
<name>A0A1D6I646_MAIZE</name>
<dbReference type="Gene3D" id="1.10.472.10">
    <property type="entry name" value="Cyclin-like"/>
    <property type="match status" value="2"/>
</dbReference>
<organism evidence="6">
    <name type="scientific">Zea mays</name>
    <name type="common">Maize</name>
    <dbReference type="NCBI Taxonomy" id="4577"/>
    <lineage>
        <taxon>Eukaryota</taxon>
        <taxon>Viridiplantae</taxon>
        <taxon>Streptophyta</taxon>
        <taxon>Embryophyta</taxon>
        <taxon>Tracheophyta</taxon>
        <taxon>Spermatophyta</taxon>
        <taxon>Magnoliopsida</taxon>
        <taxon>Liliopsida</taxon>
        <taxon>Poales</taxon>
        <taxon>Poaceae</taxon>
        <taxon>PACMAD clade</taxon>
        <taxon>Panicoideae</taxon>
        <taxon>Andropogonodae</taxon>
        <taxon>Andropogoneae</taxon>
        <taxon>Tripsacinae</taxon>
        <taxon>Zea</taxon>
    </lineage>
</organism>
<sequence length="340" mass="36700">MAPSSYEVAASILLCAEDSSSILDLEAEAEEEALLARSGEPGGGAEFPVPSEECVAGFLESEAAHMPREDYAERLRSGGMDLRVRTDAIDWIWKVHTCYGFGPLTACLAVNYLDRFLSLYQLPVRIIKAYEVMMKRHCLLLGSWNEDGRRSETRICTICSSGSVPVTMCLSRHFSGRQGLDDTAAVRGVLVPGRQDGGDLRPFVPGPAGTHCLDFRPSEIALAVAATVAGEERAVDIDRAFTHRVHKERVSRCLEAIQQATATMALPQPLKSEGPSSSGRRASSSSATVPRSPTGVLDAGCLSYRRAAAAAASHASSSWRDEDDDDCPPAVCSKRRKISR</sequence>
<dbReference type="AlphaFoldDB" id="A0A1D6I646"/>
<dbReference type="SMR" id="A0A1D6I646"/>
<feature type="compositionally biased region" description="Low complexity" evidence="4">
    <location>
        <begin position="272"/>
        <end position="287"/>
    </location>
</feature>
<evidence type="ECO:0000259" key="5">
    <source>
        <dbReference type="Pfam" id="PF00134"/>
    </source>
</evidence>
<feature type="region of interest" description="Disordered" evidence="4">
    <location>
        <begin position="313"/>
        <end position="340"/>
    </location>
</feature>
<evidence type="ECO:0000313" key="6">
    <source>
        <dbReference type="EMBL" id="ONM55563.1"/>
    </source>
</evidence>
<evidence type="ECO:0000256" key="4">
    <source>
        <dbReference type="SAM" id="MobiDB-lite"/>
    </source>
</evidence>
<dbReference type="InterPro" id="IPR036915">
    <property type="entry name" value="Cyclin-like_sf"/>
</dbReference>
<protein>
    <submittedName>
        <fullName evidence="6">Asceapen1</fullName>
    </submittedName>
</protein>